<gene>
    <name evidence="4" type="ORF">LSALG_LOCUS10281</name>
</gene>
<organism evidence="4 5">
    <name type="scientific">Lactuca saligna</name>
    <name type="common">Willowleaf lettuce</name>
    <dbReference type="NCBI Taxonomy" id="75948"/>
    <lineage>
        <taxon>Eukaryota</taxon>
        <taxon>Viridiplantae</taxon>
        <taxon>Streptophyta</taxon>
        <taxon>Embryophyta</taxon>
        <taxon>Tracheophyta</taxon>
        <taxon>Spermatophyta</taxon>
        <taxon>Magnoliopsida</taxon>
        <taxon>eudicotyledons</taxon>
        <taxon>Gunneridae</taxon>
        <taxon>Pentapetalae</taxon>
        <taxon>asterids</taxon>
        <taxon>campanulids</taxon>
        <taxon>Asterales</taxon>
        <taxon>Asteraceae</taxon>
        <taxon>Cichorioideae</taxon>
        <taxon>Cichorieae</taxon>
        <taxon>Lactucinae</taxon>
        <taxon>Lactuca</taxon>
    </lineage>
</organism>
<feature type="signal peptide" evidence="3">
    <location>
        <begin position="1"/>
        <end position="27"/>
    </location>
</feature>
<keyword evidence="2" id="KW-0325">Glycoprotein</keyword>
<protein>
    <recommendedName>
        <fullName evidence="6">Sinapine esterase</fullName>
    </recommendedName>
</protein>
<name>A0AA35VNZ9_LACSI</name>
<proteinExistence type="inferred from homology"/>
<sequence>MPISSQYFSYTIFLLILQLLLPTILYASNDCMYTSIIAFGNSLTDTGRCSDGRLIIDFLAKGLGLPFIPPYVGSKENGNKTELGKDCKLKIRHSLFLVGEIGGNDYSMELVAGKSIKQVKSFVPLVIDKITTTVKKLIELGGKIFVVPNLLPIECTPLALTLFKSSDAKMYDNTTGCLISIKKLEEYHNQLLQRELHKIRVNFPKVNVIYADYYNAALQLYRSPTQFGFVQPLRACCGGGGPYNYNPSALCGERSSTVCAHPNRFVNWDEIHLTEAAYRMIYKSVFKGSYSIPRFSSLCPAIAS</sequence>
<dbReference type="InterPro" id="IPR001087">
    <property type="entry name" value="GDSL"/>
</dbReference>
<comment type="similarity">
    <text evidence="1">Belongs to the 'GDSL' lipolytic enzyme family.</text>
</comment>
<evidence type="ECO:0008006" key="6">
    <source>
        <dbReference type="Google" id="ProtNLM"/>
    </source>
</evidence>
<keyword evidence="3" id="KW-0732">Signal</keyword>
<dbReference type="PANTHER" id="PTHR22835">
    <property type="entry name" value="ZINC FINGER FYVE DOMAIN CONTAINING PROTEIN"/>
    <property type="match status" value="1"/>
</dbReference>
<dbReference type="Proteomes" id="UP001177003">
    <property type="component" value="Chromosome 1"/>
</dbReference>
<evidence type="ECO:0000256" key="1">
    <source>
        <dbReference type="ARBA" id="ARBA00008668"/>
    </source>
</evidence>
<dbReference type="Gene3D" id="3.40.50.1110">
    <property type="entry name" value="SGNH hydrolase"/>
    <property type="match status" value="1"/>
</dbReference>
<accession>A0AA35VNZ9</accession>
<feature type="chain" id="PRO_5041262286" description="Sinapine esterase" evidence="3">
    <location>
        <begin position="28"/>
        <end position="304"/>
    </location>
</feature>
<dbReference type="AlphaFoldDB" id="A0AA35VNZ9"/>
<reference evidence="4" key="1">
    <citation type="submission" date="2023-04" db="EMBL/GenBank/DDBJ databases">
        <authorList>
            <person name="Vijverberg K."/>
            <person name="Xiong W."/>
            <person name="Schranz E."/>
        </authorList>
    </citation>
    <scope>NUCLEOTIDE SEQUENCE</scope>
</reference>
<evidence type="ECO:0000313" key="4">
    <source>
        <dbReference type="EMBL" id="CAI9269935.1"/>
    </source>
</evidence>
<evidence type="ECO:0000313" key="5">
    <source>
        <dbReference type="Proteomes" id="UP001177003"/>
    </source>
</evidence>
<dbReference type="PANTHER" id="PTHR22835:SF631">
    <property type="entry name" value="SINAPINE ESTERASE"/>
    <property type="match status" value="1"/>
</dbReference>
<dbReference type="EMBL" id="OX465077">
    <property type="protein sequence ID" value="CAI9269935.1"/>
    <property type="molecule type" value="Genomic_DNA"/>
</dbReference>
<keyword evidence="5" id="KW-1185">Reference proteome</keyword>
<dbReference type="Pfam" id="PF00657">
    <property type="entry name" value="Lipase_GDSL"/>
    <property type="match status" value="1"/>
</dbReference>
<evidence type="ECO:0000256" key="3">
    <source>
        <dbReference type="SAM" id="SignalP"/>
    </source>
</evidence>
<evidence type="ECO:0000256" key="2">
    <source>
        <dbReference type="ARBA" id="ARBA00023180"/>
    </source>
</evidence>
<dbReference type="InterPro" id="IPR036514">
    <property type="entry name" value="SGNH_hydro_sf"/>
</dbReference>
<dbReference type="SUPFAM" id="SSF52266">
    <property type="entry name" value="SGNH hydrolase"/>
    <property type="match status" value="1"/>
</dbReference>
<dbReference type="GO" id="GO:0016788">
    <property type="term" value="F:hydrolase activity, acting on ester bonds"/>
    <property type="evidence" value="ECO:0007669"/>
    <property type="project" value="InterPro"/>
</dbReference>